<reference evidence="23" key="1">
    <citation type="submission" date="2012-06" db="EMBL/GenBank/DDBJ databases">
        <title>Mitogenomics of the Coleoptera under dense taxon sampling.</title>
        <authorList>
            <person name="Timmermans M.J.T.N."/>
            <person name="Lim J."/>
            <person name="Dodsworth S."/>
            <person name="Haran J."/>
            <person name="Ahrens D."/>
            <person name="Bocak L."/>
            <person name="London A."/>
            <person name="Culverwell L."/>
            <person name="Vogler A.P."/>
        </authorList>
    </citation>
    <scope>NUCLEOTIDE SEQUENCE</scope>
</reference>
<feature type="domain" description="Cytochrome b/b6 N-terminal region profile" evidence="21">
    <location>
        <begin position="1"/>
        <end position="210"/>
    </location>
</feature>
<dbReference type="FunFam" id="1.20.810.10:FF:000002">
    <property type="entry name" value="Cytochrome b"/>
    <property type="match status" value="1"/>
</dbReference>
<keyword evidence="13 19" id="KW-0408">Iron</keyword>
<comment type="subunit">
    <text evidence="3">The main subunits of complex b-c1 are: cytochrome b, cytochrome c1 and the Rieske protein.</text>
</comment>
<dbReference type="InterPro" id="IPR048260">
    <property type="entry name" value="Cytochrome_b_C_euk/bac"/>
</dbReference>
<evidence type="ECO:0000256" key="20">
    <source>
        <dbReference type="RuleBase" id="RU362117"/>
    </source>
</evidence>
<evidence type="ECO:0000313" key="23">
    <source>
        <dbReference type="EMBL" id="ALO76720.1"/>
    </source>
</evidence>
<dbReference type="SUPFAM" id="SSF81342">
    <property type="entry name" value="Transmembrane di-heme cytochromes"/>
    <property type="match status" value="1"/>
</dbReference>
<evidence type="ECO:0000256" key="6">
    <source>
        <dbReference type="ARBA" id="ARBA00022617"/>
    </source>
</evidence>
<evidence type="ECO:0000256" key="15">
    <source>
        <dbReference type="ARBA" id="ARBA00023128"/>
    </source>
</evidence>
<dbReference type="GO" id="GO:0045275">
    <property type="term" value="C:respiratory chain complex III"/>
    <property type="evidence" value="ECO:0007669"/>
    <property type="project" value="InterPro"/>
</dbReference>
<dbReference type="InterPro" id="IPR016174">
    <property type="entry name" value="Di-haem_cyt_TM"/>
</dbReference>
<keyword evidence="11 20" id="KW-0249">Electron transport</keyword>
<name>A0A0S2MPS7_9CUCU</name>
<evidence type="ECO:0000256" key="10">
    <source>
        <dbReference type="ARBA" id="ARBA00022792"/>
    </source>
</evidence>
<dbReference type="InterPro" id="IPR048259">
    <property type="entry name" value="Cytochrome_b_N_euk/bac"/>
</dbReference>
<evidence type="ECO:0000256" key="16">
    <source>
        <dbReference type="ARBA" id="ARBA00023136"/>
    </source>
</evidence>
<feature type="binding site" description="axial binding residue" evidence="19">
    <location>
        <position position="98"/>
    </location>
    <ligand>
        <name>heme b</name>
        <dbReference type="ChEBI" id="CHEBI:60344"/>
        <label>b566</label>
    </ligand>
    <ligandPart>
        <name>Fe</name>
        <dbReference type="ChEBI" id="CHEBI:18248"/>
    </ligandPart>
</feature>
<keyword evidence="5 20" id="KW-0813">Transport</keyword>
<feature type="transmembrane region" description="Helical" evidence="20">
    <location>
        <begin position="320"/>
        <end position="341"/>
    </location>
</feature>
<evidence type="ECO:0000256" key="17">
    <source>
        <dbReference type="ARBA" id="ARBA00061233"/>
    </source>
</evidence>
<feature type="binding site" evidence="18">
    <location>
        <position position="202"/>
    </location>
    <ligand>
        <name>a ubiquinone</name>
        <dbReference type="ChEBI" id="CHEBI:16389"/>
    </ligand>
</feature>
<dbReference type="PIRSF" id="PIRSF038885">
    <property type="entry name" value="COB"/>
    <property type="match status" value="1"/>
</dbReference>
<feature type="transmembrane region" description="Helical" evidence="20">
    <location>
        <begin position="109"/>
        <end position="134"/>
    </location>
</feature>
<feature type="domain" description="Cytochrome b/b6 C-terminal region profile" evidence="22">
    <location>
        <begin position="211"/>
        <end position="379"/>
    </location>
</feature>
<dbReference type="InterPro" id="IPR027387">
    <property type="entry name" value="Cytb/b6-like_sf"/>
</dbReference>
<evidence type="ECO:0000256" key="5">
    <source>
        <dbReference type="ARBA" id="ARBA00022448"/>
    </source>
</evidence>
<dbReference type="GO" id="GO:0046872">
    <property type="term" value="F:metal ion binding"/>
    <property type="evidence" value="ECO:0007669"/>
    <property type="project" value="UniProtKB-UniRule"/>
</dbReference>
<evidence type="ECO:0000256" key="8">
    <source>
        <dbReference type="ARBA" id="ARBA00022692"/>
    </source>
</evidence>
<keyword evidence="10" id="KW-0999">Mitochondrion inner membrane</keyword>
<comment type="subcellular location">
    <subcellularLocation>
        <location evidence="2">Mitochondrion inner membrane</location>
        <topology evidence="2">Multi-pass membrane protein</topology>
    </subcellularLocation>
</comment>
<evidence type="ECO:0000256" key="2">
    <source>
        <dbReference type="ARBA" id="ARBA00004448"/>
    </source>
</evidence>
<evidence type="ECO:0000256" key="18">
    <source>
        <dbReference type="PIRSR" id="PIRSR038885-1"/>
    </source>
</evidence>
<keyword evidence="15 20" id="KW-0496">Mitochondrion</keyword>
<feature type="transmembrane region" description="Helical" evidence="20">
    <location>
        <begin position="76"/>
        <end position="97"/>
    </location>
</feature>
<dbReference type="Gene3D" id="1.20.810.10">
    <property type="entry name" value="Cytochrome Bc1 Complex, Chain C"/>
    <property type="match status" value="1"/>
</dbReference>
<dbReference type="CDD" id="cd00284">
    <property type="entry name" value="Cytochrome_b_N"/>
    <property type="match status" value="1"/>
</dbReference>
<gene>
    <name evidence="23" type="primary">cytb</name>
</gene>
<dbReference type="SUPFAM" id="SSF81648">
    <property type="entry name" value="a domain/subunit of cytochrome bc1 complex (Ubiquinol-cytochrome c reductase)"/>
    <property type="match status" value="1"/>
</dbReference>
<dbReference type="CDD" id="cd00290">
    <property type="entry name" value="cytochrome_b_C"/>
    <property type="match status" value="1"/>
</dbReference>
<dbReference type="InterPro" id="IPR005797">
    <property type="entry name" value="Cyt_b/b6_N"/>
</dbReference>
<dbReference type="PANTHER" id="PTHR19271:SF16">
    <property type="entry name" value="CYTOCHROME B"/>
    <property type="match status" value="1"/>
</dbReference>
<dbReference type="PROSITE" id="PS51003">
    <property type="entry name" value="CYTB_CTER"/>
    <property type="match status" value="1"/>
</dbReference>
<geneLocation type="mitochondrion" evidence="23"/>
<feature type="transmembrane region" description="Helical" evidence="20">
    <location>
        <begin position="37"/>
        <end position="56"/>
    </location>
</feature>
<keyword evidence="9 19" id="KW-0479">Metal-binding</keyword>
<dbReference type="Pfam" id="PF00033">
    <property type="entry name" value="Cytochrome_B"/>
    <property type="match status" value="1"/>
</dbReference>
<keyword evidence="16 20" id="KW-0472">Membrane</keyword>
<keyword evidence="8 20" id="KW-0812">Transmembrane</keyword>
<sequence>MKNMIRKISPLFKIVNNSLIDLPTPSNISLMWNFGSLLGLCLGIQIITGLFLAMHYCPDVSLAFNSIAHICRDVNYGWLIRTLHANGASFFFICMYIHIGRGIYYSSYLLVNTWLIGVTIFLLTMATAFLGYVLPWGQMSFWGATVITNLISAVPYIGSTIVQWLWGGFAIDNATLTRFFTFHFILPFIVTSMVIIHLLFLHQTGSNNPLGVNSNIDKLPFHPYFSFKDLIGFLIMLFMLISLTLINPYLLGDPDNFIPANPLVTPVHIQPEWYFLFAYAILRSIPNKLGGVIALLMSIAILYIMPFINNNKFQGNQFYPVNKILFWSFFSIVILLTWIGARPVEDPYITLGQILTILYFLYYFMCPFIKKMWDKIIFN</sequence>
<dbReference type="Pfam" id="PF00032">
    <property type="entry name" value="Cytochrom_B_C"/>
    <property type="match status" value="1"/>
</dbReference>
<dbReference type="EMBL" id="JX412778">
    <property type="protein sequence ID" value="ALO76720.1"/>
    <property type="molecule type" value="Genomic_DNA"/>
</dbReference>
<evidence type="ECO:0000256" key="9">
    <source>
        <dbReference type="ARBA" id="ARBA00022723"/>
    </source>
</evidence>
<comment type="similarity">
    <text evidence="17 20">Belongs to the cytochrome b family.</text>
</comment>
<feature type="binding site" description="axial binding residue" evidence="19">
    <location>
        <position position="197"/>
    </location>
    <ligand>
        <name>heme b</name>
        <dbReference type="ChEBI" id="CHEBI:60344"/>
        <label>b566</label>
    </ligand>
    <ligandPart>
        <name>Fe</name>
        <dbReference type="ChEBI" id="CHEBI:18248"/>
    </ligandPart>
</feature>
<feature type="transmembrane region" description="Helical" evidence="20">
    <location>
        <begin position="140"/>
        <end position="167"/>
    </location>
</feature>
<feature type="transmembrane region" description="Helical" evidence="20">
    <location>
        <begin position="347"/>
        <end position="365"/>
    </location>
</feature>
<dbReference type="InterPro" id="IPR036150">
    <property type="entry name" value="Cyt_b/b6_C_sf"/>
</dbReference>
<dbReference type="PROSITE" id="PS51002">
    <property type="entry name" value="CYTB_NTER"/>
    <property type="match status" value="1"/>
</dbReference>
<keyword evidence="7 20" id="KW-0679">Respiratory chain</keyword>
<evidence type="ECO:0000256" key="14">
    <source>
        <dbReference type="ARBA" id="ARBA00023075"/>
    </source>
</evidence>
<feature type="transmembrane region" description="Helical" evidence="20">
    <location>
        <begin position="179"/>
        <end position="200"/>
    </location>
</feature>
<keyword evidence="6 19" id="KW-0349">Heme</keyword>
<dbReference type="AlphaFoldDB" id="A0A0S2MPS7"/>
<dbReference type="GO" id="GO:0005743">
    <property type="term" value="C:mitochondrial inner membrane"/>
    <property type="evidence" value="ECO:0007669"/>
    <property type="project" value="UniProtKB-SubCell"/>
</dbReference>
<feature type="binding site" description="axial binding residue" evidence="19">
    <location>
        <position position="84"/>
    </location>
    <ligand>
        <name>heme b</name>
        <dbReference type="ChEBI" id="CHEBI:60344"/>
        <label>b562</label>
    </ligand>
    <ligandPart>
        <name>Fe</name>
        <dbReference type="ChEBI" id="CHEBI:18248"/>
    </ligandPart>
</feature>
<feature type="binding site" description="axial binding residue" evidence="19">
    <location>
        <position position="183"/>
    </location>
    <ligand>
        <name>heme b</name>
        <dbReference type="ChEBI" id="CHEBI:60344"/>
        <label>b562</label>
    </ligand>
    <ligandPart>
        <name>Fe</name>
        <dbReference type="ChEBI" id="CHEBI:18248"/>
    </ligandPart>
</feature>
<organism evidence="23">
    <name type="scientific">Glischrochilus hortensis</name>
    <dbReference type="NCBI Taxonomy" id="295925"/>
    <lineage>
        <taxon>Eukaryota</taxon>
        <taxon>Metazoa</taxon>
        <taxon>Ecdysozoa</taxon>
        <taxon>Arthropoda</taxon>
        <taxon>Hexapoda</taxon>
        <taxon>Insecta</taxon>
        <taxon>Pterygota</taxon>
        <taxon>Neoptera</taxon>
        <taxon>Endopterygota</taxon>
        <taxon>Coleoptera</taxon>
        <taxon>Polyphaga</taxon>
        <taxon>Cucujiformia</taxon>
        <taxon>Nitidulidae</taxon>
        <taxon>Cryptarchinae</taxon>
        <taxon>Glischrochilus</taxon>
    </lineage>
</organism>
<comment type="function">
    <text evidence="1 20">Component of the ubiquinol-cytochrome c reductase complex (complex III or cytochrome b-c1 complex) that is part of the mitochondrial respiratory chain. The b-c1 complex mediates electron transfer from ubiquinol to cytochrome c. Contributes to the generation of a proton gradient across the mitochondrial membrane that is then used for ATP synthesis.</text>
</comment>
<keyword evidence="14" id="KW-0830">Ubiquinone</keyword>
<evidence type="ECO:0000256" key="7">
    <source>
        <dbReference type="ARBA" id="ARBA00022660"/>
    </source>
</evidence>
<dbReference type="GO" id="GO:0016491">
    <property type="term" value="F:oxidoreductase activity"/>
    <property type="evidence" value="ECO:0007669"/>
    <property type="project" value="UniProtKB-UniRule"/>
</dbReference>
<dbReference type="InterPro" id="IPR030689">
    <property type="entry name" value="Cytochrome_b"/>
</dbReference>
<evidence type="ECO:0000259" key="21">
    <source>
        <dbReference type="PROSITE" id="PS51002"/>
    </source>
</evidence>
<keyword evidence="12 20" id="KW-1133">Transmembrane helix</keyword>
<comment type="cofactor">
    <cofactor evidence="20">
        <name>heme b</name>
        <dbReference type="ChEBI" id="CHEBI:60344"/>
    </cofactor>
    <text evidence="20">Binds 2 heme groups non-covalently.</text>
</comment>
<evidence type="ECO:0000256" key="11">
    <source>
        <dbReference type="ARBA" id="ARBA00022982"/>
    </source>
</evidence>
<dbReference type="InterPro" id="IPR005798">
    <property type="entry name" value="Cyt_b/b6_C"/>
</dbReference>
<dbReference type="GO" id="GO:0006122">
    <property type="term" value="P:mitochondrial electron transport, ubiquinol to cytochrome c"/>
    <property type="evidence" value="ECO:0007669"/>
    <property type="project" value="TreeGrafter"/>
</dbReference>
<evidence type="ECO:0000256" key="1">
    <source>
        <dbReference type="ARBA" id="ARBA00002566"/>
    </source>
</evidence>
<dbReference type="PANTHER" id="PTHR19271">
    <property type="entry name" value="CYTOCHROME B"/>
    <property type="match status" value="1"/>
</dbReference>
<feature type="transmembrane region" description="Helical" evidence="20">
    <location>
        <begin position="288"/>
        <end position="308"/>
    </location>
</feature>
<evidence type="ECO:0000256" key="19">
    <source>
        <dbReference type="PIRSR" id="PIRSR038885-2"/>
    </source>
</evidence>
<comment type="cofactor">
    <cofactor evidence="19">
        <name>heme</name>
        <dbReference type="ChEBI" id="CHEBI:30413"/>
    </cofactor>
    <text evidence="19">Binds 2 heme groups non-covalently.</text>
</comment>
<evidence type="ECO:0000256" key="13">
    <source>
        <dbReference type="ARBA" id="ARBA00023004"/>
    </source>
</evidence>
<dbReference type="GO" id="GO:0008121">
    <property type="term" value="F:quinol-cytochrome-c reductase activity"/>
    <property type="evidence" value="ECO:0007669"/>
    <property type="project" value="InterPro"/>
</dbReference>
<feature type="transmembrane region" description="Helical" evidence="20">
    <location>
        <begin position="230"/>
        <end position="251"/>
    </location>
</feature>
<proteinExistence type="inferred from homology"/>
<accession>A0A0S2MPS7</accession>
<evidence type="ECO:0000259" key="22">
    <source>
        <dbReference type="PROSITE" id="PS51003"/>
    </source>
</evidence>
<evidence type="ECO:0000256" key="3">
    <source>
        <dbReference type="ARBA" id="ARBA00011649"/>
    </source>
</evidence>
<evidence type="ECO:0000256" key="12">
    <source>
        <dbReference type="ARBA" id="ARBA00022989"/>
    </source>
</evidence>
<protein>
    <recommendedName>
        <fullName evidence="4 20">Cytochrome b</fullName>
    </recommendedName>
</protein>
<evidence type="ECO:0000256" key="4">
    <source>
        <dbReference type="ARBA" id="ARBA00013531"/>
    </source>
</evidence>